<dbReference type="Proteomes" id="UP000287394">
    <property type="component" value="Chromosome"/>
</dbReference>
<protein>
    <submittedName>
        <fullName evidence="1">Uncharacterized protein</fullName>
    </submittedName>
</protein>
<dbReference type="RefSeq" id="WP_119320898.1">
    <property type="nucleotide sequence ID" value="NZ_AP025739.1"/>
</dbReference>
<dbReference type="KEGG" id="ccot:CCAX7_008920"/>
<evidence type="ECO:0000313" key="1">
    <source>
        <dbReference type="EMBL" id="BDI28841.1"/>
    </source>
</evidence>
<evidence type="ECO:0000313" key="2">
    <source>
        <dbReference type="Proteomes" id="UP000287394"/>
    </source>
</evidence>
<sequence length="126" mass="11941">MTSISTTISSLAATNPIVGNAVAYASKQSQILSTLSGSSASASLQNLLASANSQSLSGVTVLPTLTSSTAAASDTASAAASATAASTSTSDFSGNSALLTADSQSLVSSQLLSGLTGVGGTFSGTA</sequence>
<accession>A0A402CU51</accession>
<reference evidence="1 2" key="1">
    <citation type="journal article" date="2019" name="Int. J. Syst. Evol. Microbiol.">
        <title>Capsulimonas corticalis gen. nov., sp. nov., an aerobic capsulated bacterium, of a novel bacterial order, Capsulimonadales ord. nov., of the class Armatimonadia of the phylum Armatimonadetes.</title>
        <authorList>
            <person name="Li J."/>
            <person name="Kudo C."/>
            <person name="Tonouchi A."/>
        </authorList>
    </citation>
    <scope>NUCLEOTIDE SEQUENCE [LARGE SCALE GENOMIC DNA]</scope>
    <source>
        <strain evidence="1 2">AX-7</strain>
    </source>
</reference>
<name>A0A402CU51_9BACT</name>
<proteinExistence type="predicted"/>
<dbReference type="EMBL" id="AP025739">
    <property type="protein sequence ID" value="BDI28841.1"/>
    <property type="molecule type" value="Genomic_DNA"/>
</dbReference>
<organism evidence="1 2">
    <name type="scientific">Capsulimonas corticalis</name>
    <dbReference type="NCBI Taxonomy" id="2219043"/>
    <lineage>
        <taxon>Bacteria</taxon>
        <taxon>Bacillati</taxon>
        <taxon>Armatimonadota</taxon>
        <taxon>Armatimonadia</taxon>
        <taxon>Capsulimonadales</taxon>
        <taxon>Capsulimonadaceae</taxon>
        <taxon>Capsulimonas</taxon>
    </lineage>
</organism>
<gene>
    <name evidence="1" type="ORF">CCAX7_008920</name>
</gene>
<dbReference type="AlphaFoldDB" id="A0A402CU51"/>
<keyword evidence="2" id="KW-1185">Reference proteome</keyword>